<reference evidence="1" key="3">
    <citation type="submission" date="2025-09" db="UniProtKB">
        <authorList>
            <consortium name="Ensembl"/>
        </authorList>
    </citation>
    <scope>IDENTIFICATION</scope>
</reference>
<dbReference type="Pfam" id="PF00106">
    <property type="entry name" value="adh_short"/>
    <property type="match status" value="1"/>
</dbReference>
<dbReference type="Gene3D" id="3.40.50.720">
    <property type="entry name" value="NAD(P)-binding Rossmann-like Domain"/>
    <property type="match status" value="1"/>
</dbReference>
<dbReference type="Ensembl" id="ENSCSET00000003877.1">
    <property type="protein sequence ID" value="ENSCSEP00000003827.1"/>
    <property type="gene ID" value="ENSCSEG00000002505.1"/>
</dbReference>
<organism evidence="1 2">
    <name type="scientific">Cynoglossus semilaevis</name>
    <name type="common">Tongue sole</name>
    <dbReference type="NCBI Taxonomy" id="244447"/>
    <lineage>
        <taxon>Eukaryota</taxon>
        <taxon>Metazoa</taxon>
        <taxon>Chordata</taxon>
        <taxon>Craniata</taxon>
        <taxon>Vertebrata</taxon>
        <taxon>Euteleostomi</taxon>
        <taxon>Actinopterygii</taxon>
        <taxon>Neopterygii</taxon>
        <taxon>Teleostei</taxon>
        <taxon>Neoteleostei</taxon>
        <taxon>Acanthomorphata</taxon>
        <taxon>Carangaria</taxon>
        <taxon>Pleuronectiformes</taxon>
        <taxon>Pleuronectoidei</taxon>
        <taxon>Cynoglossidae</taxon>
        <taxon>Cynoglossinae</taxon>
        <taxon>Cynoglossus</taxon>
    </lineage>
</organism>
<proteinExistence type="predicted"/>
<accession>A0A3P8UN81</accession>
<dbReference type="GeneTree" id="ENSGT00940000165342"/>
<dbReference type="PANTHER" id="PTHR24322:SF691">
    <property type="entry name" value="RETINOL DEHYDROGENASE 10-LIKE"/>
    <property type="match status" value="1"/>
</dbReference>
<dbReference type="InterPro" id="IPR002347">
    <property type="entry name" value="SDR_fam"/>
</dbReference>
<protein>
    <submittedName>
        <fullName evidence="1">Uncharacterized protein</fullName>
    </submittedName>
</protein>
<reference evidence="1" key="2">
    <citation type="submission" date="2025-08" db="UniProtKB">
        <authorList>
            <consortium name="Ensembl"/>
        </authorList>
    </citation>
    <scope>IDENTIFICATION</scope>
</reference>
<sequence length="155" mass="17246">CHVNRELCLITGSGGALGRHFALEFAKEGAHLVLWDCNTAANEQTARLARETGVEVHAYTVDLSERKNIYETAARVRAEVGEVSILVNNAGVVIEKCWEKKKKITRSTHSEVTVLTLDKLGSFGTLKPLEEQNENLFPVLNDGLSEWTKKKHNCE</sequence>
<dbReference type="InterPro" id="IPR036291">
    <property type="entry name" value="NAD(P)-bd_dom_sf"/>
</dbReference>
<dbReference type="SUPFAM" id="SSF51735">
    <property type="entry name" value="NAD(P)-binding Rossmann-fold domains"/>
    <property type="match status" value="1"/>
</dbReference>
<keyword evidence="2" id="KW-1185">Reference proteome</keyword>
<dbReference type="GO" id="GO:0016616">
    <property type="term" value="F:oxidoreductase activity, acting on the CH-OH group of donors, NAD or NADP as acceptor"/>
    <property type="evidence" value="ECO:0007669"/>
    <property type="project" value="TreeGrafter"/>
</dbReference>
<dbReference type="AlphaFoldDB" id="A0A3P8UN81"/>
<dbReference type="STRING" id="244447.ENSCSEP00000003827"/>
<evidence type="ECO:0000313" key="2">
    <source>
        <dbReference type="Proteomes" id="UP000265120"/>
    </source>
</evidence>
<evidence type="ECO:0000313" key="1">
    <source>
        <dbReference type="Ensembl" id="ENSCSEP00000003827.1"/>
    </source>
</evidence>
<name>A0A3P8UN81_CYNSE</name>
<dbReference type="PRINTS" id="PR00081">
    <property type="entry name" value="GDHRDH"/>
</dbReference>
<dbReference type="Proteomes" id="UP000265120">
    <property type="component" value="Chromosome 11"/>
</dbReference>
<dbReference type="PANTHER" id="PTHR24322">
    <property type="entry name" value="PKSB"/>
    <property type="match status" value="1"/>
</dbReference>
<reference evidence="1 2" key="1">
    <citation type="journal article" date="2014" name="Nat. Genet.">
        <title>Whole-genome sequence of a flatfish provides insights into ZW sex chromosome evolution and adaptation to a benthic lifestyle.</title>
        <authorList>
            <person name="Chen S."/>
            <person name="Zhang G."/>
            <person name="Shao C."/>
            <person name="Huang Q."/>
            <person name="Liu G."/>
            <person name="Zhang P."/>
            <person name="Song W."/>
            <person name="An N."/>
            <person name="Chalopin D."/>
            <person name="Volff J.N."/>
            <person name="Hong Y."/>
            <person name="Li Q."/>
            <person name="Sha Z."/>
            <person name="Zhou H."/>
            <person name="Xie M."/>
            <person name="Yu Q."/>
            <person name="Liu Y."/>
            <person name="Xiang H."/>
            <person name="Wang N."/>
            <person name="Wu K."/>
            <person name="Yang C."/>
            <person name="Zhou Q."/>
            <person name="Liao X."/>
            <person name="Yang L."/>
            <person name="Hu Q."/>
            <person name="Zhang J."/>
            <person name="Meng L."/>
            <person name="Jin L."/>
            <person name="Tian Y."/>
            <person name="Lian J."/>
            <person name="Yang J."/>
            <person name="Miao G."/>
            <person name="Liu S."/>
            <person name="Liang Z."/>
            <person name="Yan F."/>
            <person name="Li Y."/>
            <person name="Sun B."/>
            <person name="Zhang H."/>
            <person name="Zhang J."/>
            <person name="Zhu Y."/>
            <person name="Du M."/>
            <person name="Zhao Y."/>
            <person name="Schartl M."/>
            <person name="Tang Q."/>
            <person name="Wang J."/>
        </authorList>
    </citation>
    <scope>NUCLEOTIDE SEQUENCE</scope>
</reference>
<dbReference type="InParanoid" id="A0A3P8UN81"/>
<dbReference type="GO" id="GO:0005811">
    <property type="term" value="C:lipid droplet"/>
    <property type="evidence" value="ECO:0007669"/>
    <property type="project" value="TreeGrafter"/>
</dbReference>